<accession>A0AAV2DDZ9</accession>
<proteinExistence type="predicted"/>
<dbReference type="EMBL" id="OZ034815">
    <property type="protein sequence ID" value="CAL1371966.1"/>
    <property type="molecule type" value="Genomic_DNA"/>
</dbReference>
<evidence type="ECO:0000313" key="3">
    <source>
        <dbReference type="Proteomes" id="UP001497516"/>
    </source>
</evidence>
<name>A0AAV2DDZ9_9ROSI</name>
<evidence type="ECO:0000313" key="2">
    <source>
        <dbReference type="EMBL" id="CAL1371966.1"/>
    </source>
</evidence>
<dbReference type="InterPro" id="IPR026960">
    <property type="entry name" value="RVT-Znf"/>
</dbReference>
<keyword evidence="3" id="KW-1185">Reference proteome</keyword>
<protein>
    <recommendedName>
        <fullName evidence="1">Reverse transcriptase zinc-binding domain-containing protein</fullName>
    </recommendedName>
</protein>
<gene>
    <name evidence="2" type="ORF">LTRI10_LOCUS13999</name>
</gene>
<evidence type="ECO:0000259" key="1">
    <source>
        <dbReference type="Pfam" id="PF13966"/>
    </source>
</evidence>
<dbReference type="Proteomes" id="UP001497516">
    <property type="component" value="Chromosome 2"/>
</dbReference>
<organism evidence="2 3">
    <name type="scientific">Linum trigynum</name>
    <dbReference type="NCBI Taxonomy" id="586398"/>
    <lineage>
        <taxon>Eukaryota</taxon>
        <taxon>Viridiplantae</taxon>
        <taxon>Streptophyta</taxon>
        <taxon>Embryophyta</taxon>
        <taxon>Tracheophyta</taxon>
        <taxon>Spermatophyta</taxon>
        <taxon>Magnoliopsida</taxon>
        <taxon>eudicotyledons</taxon>
        <taxon>Gunneridae</taxon>
        <taxon>Pentapetalae</taxon>
        <taxon>rosids</taxon>
        <taxon>fabids</taxon>
        <taxon>Malpighiales</taxon>
        <taxon>Linaceae</taxon>
        <taxon>Linum</taxon>
    </lineage>
</organism>
<sequence length="153" mass="17125">MVALPRAEGGLGFKDLSSWNKACLARHIWGVLSDQKNSLDCLVKGLQTSKPRHLGGTNERFLGLEQNPKLRDLFADKLCKTARGVEWEGAEMPRFQISKVGQSVRPQGETVAWANLMWKKGIPKNSLLVWLILLGRITTLDKVQCWNAEVNVT</sequence>
<feature type="domain" description="Reverse transcriptase zinc-binding" evidence="1">
    <location>
        <begin position="95"/>
        <end position="151"/>
    </location>
</feature>
<dbReference type="Pfam" id="PF13966">
    <property type="entry name" value="zf-RVT"/>
    <property type="match status" value="1"/>
</dbReference>
<reference evidence="2 3" key="1">
    <citation type="submission" date="2024-04" db="EMBL/GenBank/DDBJ databases">
        <authorList>
            <person name="Fracassetti M."/>
        </authorList>
    </citation>
    <scope>NUCLEOTIDE SEQUENCE [LARGE SCALE GENOMIC DNA]</scope>
</reference>
<dbReference type="AlphaFoldDB" id="A0AAV2DDZ9"/>